<protein>
    <submittedName>
        <fullName evidence="1 2">Uncharacterized protein</fullName>
    </submittedName>
</protein>
<dbReference type="AlphaFoldDB" id="A0A2K2CHA8"/>
<organism evidence="1">
    <name type="scientific">Brachypodium distachyon</name>
    <name type="common">Purple false brome</name>
    <name type="synonym">Trachynia distachya</name>
    <dbReference type="NCBI Taxonomy" id="15368"/>
    <lineage>
        <taxon>Eukaryota</taxon>
        <taxon>Viridiplantae</taxon>
        <taxon>Streptophyta</taxon>
        <taxon>Embryophyta</taxon>
        <taxon>Tracheophyta</taxon>
        <taxon>Spermatophyta</taxon>
        <taxon>Magnoliopsida</taxon>
        <taxon>Liliopsida</taxon>
        <taxon>Poales</taxon>
        <taxon>Poaceae</taxon>
        <taxon>BOP clade</taxon>
        <taxon>Pooideae</taxon>
        <taxon>Stipodae</taxon>
        <taxon>Brachypodieae</taxon>
        <taxon>Brachypodium</taxon>
    </lineage>
</organism>
<evidence type="ECO:0000313" key="1">
    <source>
        <dbReference type="EMBL" id="PNT61408.1"/>
    </source>
</evidence>
<sequence length="106" mass="11906">MDCPFTKGVGRLLRTWTGEGAAPATPFGSIDEWWDASLPRDDKAAKRRMSGHLIYIWWNAGKERNRCIFNLARLTYVEVAHLALEDITNCRLAFGLPTASLALEPD</sequence>
<evidence type="ECO:0000313" key="3">
    <source>
        <dbReference type="Proteomes" id="UP000008810"/>
    </source>
</evidence>
<name>A0A2K2CHA8_BRADI</name>
<dbReference type="Proteomes" id="UP000008810">
    <property type="component" value="Chromosome 5"/>
</dbReference>
<reference evidence="1 2" key="1">
    <citation type="journal article" date="2010" name="Nature">
        <title>Genome sequencing and analysis of the model grass Brachypodium distachyon.</title>
        <authorList>
            <consortium name="International Brachypodium Initiative"/>
        </authorList>
    </citation>
    <scope>NUCLEOTIDE SEQUENCE [LARGE SCALE GENOMIC DNA]</scope>
    <source>
        <strain evidence="1 2">Bd21</strain>
    </source>
</reference>
<evidence type="ECO:0000313" key="2">
    <source>
        <dbReference type="EnsemblPlants" id="PNT61408"/>
    </source>
</evidence>
<dbReference type="InParanoid" id="A0A2K2CHA8"/>
<accession>A0A2K2CHA8</accession>
<gene>
    <name evidence="1" type="ORF">BRADI_5g14905v3</name>
</gene>
<dbReference type="EMBL" id="CM000884">
    <property type="protein sequence ID" value="PNT61408.1"/>
    <property type="molecule type" value="Genomic_DNA"/>
</dbReference>
<keyword evidence="3" id="KW-1185">Reference proteome</keyword>
<reference evidence="1" key="2">
    <citation type="submission" date="2017-06" db="EMBL/GenBank/DDBJ databases">
        <title>WGS assembly of Brachypodium distachyon.</title>
        <authorList>
            <consortium name="The International Brachypodium Initiative"/>
            <person name="Lucas S."/>
            <person name="Harmon-Smith M."/>
            <person name="Lail K."/>
            <person name="Tice H."/>
            <person name="Grimwood J."/>
            <person name="Bruce D."/>
            <person name="Barry K."/>
            <person name="Shu S."/>
            <person name="Lindquist E."/>
            <person name="Wang M."/>
            <person name="Pitluck S."/>
            <person name="Vogel J.P."/>
            <person name="Garvin D.F."/>
            <person name="Mockler T.C."/>
            <person name="Schmutz J."/>
            <person name="Rokhsar D."/>
            <person name="Bevan M.W."/>
        </authorList>
    </citation>
    <scope>NUCLEOTIDE SEQUENCE</scope>
    <source>
        <strain evidence="1">Bd21</strain>
    </source>
</reference>
<proteinExistence type="predicted"/>
<dbReference type="EnsemblPlants" id="PNT61408">
    <property type="protein sequence ID" value="PNT61408"/>
    <property type="gene ID" value="BRADI_5g14905v3"/>
</dbReference>
<reference evidence="2" key="3">
    <citation type="submission" date="2018-08" db="UniProtKB">
        <authorList>
            <consortium name="EnsemblPlants"/>
        </authorList>
    </citation>
    <scope>IDENTIFICATION</scope>
    <source>
        <strain evidence="2">cv. Bd21</strain>
    </source>
</reference>
<dbReference type="Gramene" id="PNT61408">
    <property type="protein sequence ID" value="PNT61408"/>
    <property type="gene ID" value="BRADI_5g14905v3"/>
</dbReference>
<dbReference type="OrthoDB" id="684339at2759"/>